<keyword evidence="3 7" id="KW-0812">Transmembrane</keyword>
<dbReference type="EMBL" id="QPKB01000008">
    <property type="protein sequence ID" value="RWR90351.1"/>
    <property type="molecule type" value="Genomic_DNA"/>
</dbReference>
<dbReference type="GO" id="GO:0016020">
    <property type="term" value="C:membrane"/>
    <property type="evidence" value="ECO:0007669"/>
    <property type="project" value="UniProtKB-SubCell"/>
</dbReference>
<comment type="caution">
    <text evidence="9">The sequence shown here is derived from an EMBL/GenBank/DDBJ whole genome shotgun (WGS) entry which is preliminary data.</text>
</comment>
<dbReference type="PANTHER" id="PTHR48017">
    <property type="entry name" value="OS05G0424000 PROTEIN-RELATED"/>
    <property type="match status" value="1"/>
</dbReference>
<accession>A0A443PHX5</accession>
<gene>
    <name evidence="9" type="ORF">CKAN_01944300</name>
</gene>
<feature type="transmembrane region" description="Helical" evidence="7">
    <location>
        <begin position="90"/>
        <end position="110"/>
    </location>
</feature>
<evidence type="ECO:0000256" key="6">
    <source>
        <dbReference type="ARBA" id="ARBA00023136"/>
    </source>
</evidence>
<evidence type="ECO:0000256" key="3">
    <source>
        <dbReference type="ARBA" id="ARBA00022692"/>
    </source>
</evidence>
<evidence type="ECO:0000259" key="8">
    <source>
        <dbReference type="Pfam" id="PF01490"/>
    </source>
</evidence>
<name>A0A443PHX5_9MAGN</name>
<feature type="transmembrane region" description="Helical" evidence="7">
    <location>
        <begin position="348"/>
        <end position="372"/>
    </location>
</feature>
<feature type="transmembrane region" description="Helical" evidence="7">
    <location>
        <begin position="466"/>
        <end position="489"/>
    </location>
</feature>
<keyword evidence="10" id="KW-1185">Reference proteome</keyword>
<feature type="transmembrane region" description="Helical" evidence="7">
    <location>
        <begin position="64"/>
        <end position="83"/>
    </location>
</feature>
<dbReference type="InterPro" id="IPR013057">
    <property type="entry name" value="AA_transpt_TM"/>
</dbReference>
<evidence type="ECO:0000256" key="5">
    <source>
        <dbReference type="ARBA" id="ARBA00022989"/>
    </source>
</evidence>
<feature type="transmembrane region" description="Helical" evidence="7">
    <location>
        <begin position="306"/>
        <end position="328"/>
    </location>
</feature>
<proteinExistence type="predicted"/>
<feature type="transmembrane region" description="Helical" evidence="7">
    <location>
        <begin position="191"/>
        <end position="208"/>
    </location>
</feature>
<evidence type="ECO:0000256" key="4">
    <source>
        <dbReference type="ARBA" id="ARBA00022970"/>
    </source>
</evidence>
<dbReference type="Pfam" id="PF01490">
    <property type="entry name" value="Aa_trans"/>
    <property type="match status" value="1"/>
</dbReference>
<keyword evidence="6 7" id="KW-0472">Membrane</keyword>
<feature type="domain" description="Amino acid transporter transmembrane" evidence="8">
    <location>
        <begin position="61"/>
        <end position="492"/>
    </location>
</feature>
<evidence type="ECO:0000256" key="7">
    <source>
        <dbReference type="SAM" id="Phobius"/>
    </source>
</evidence>
<comment type="subcellular location">
    <subcellularLocation>
        <location evidence="1">Membrane</location>
    </subcellularLocation>
</comment>
<keyword evidence="5 7" id="KW-1133">Transmembrane helix</keyword>
<dbReference type="Proteomes" id="UP000283530">
    <property type="component" value="Unassembled WGS sequence"/>
</dbReference>
<evidence type="ECO:0000256" key="2">
    <source>
        <dbReference type="ARBA" id="ARBA00022448"/>
    </source>
</evidence>
<dbReference type="OrthoDB" id="40134at2759"/>
<evidence type="ECO:0000256" key="1">
    <source>
        <dbReference type="ARBA" id="ARBA00004370"/>
    </source>
</evidence>
<reference evidence="9 10" key="1">
    <citation type="journal article" date="2019" name="Nat. Plants">
        <title>Stout camphor tree genome fills gaps in understanding of flowering plant genome evolution.</title>
        <authorList>
            <person name="Chaw S.M."/>
            <person name="Liu Y.C."/>
            <person name="Wu Y.W."/>
            <person name="Wang H.Y."/>
            <person name="Lin C.I."/>
            <person name="Wu C.S."/>
            <person name="Ke H.M."/>
            <person name="Chang L.Y."/>
            <person name="Hsu C.Y."/>
            <person name="Yang H.T."/>
            <person name="Sudianto E."/>
            <person name="Hsu M.H."/>
            <person name="Wu K.P."/>
            <person name="Wang L.N."/>
            <person name="Leebens-Mack J.H."/>
            <person name="Tsai I.J."/>
        </authorList>
    </citation>
    <scope>NUCLEOTIDE SEQUENCE [LARGE SCALE GENOMIC DNA]</scope>
    <source>
        <strain evidence="10">cv. Chaw 1501</strain>
        <tissue evidence="9">Young leaves</tissue>
    </source>
</reference>
<dbReference type="AlphaFoldDB" id="A0A443PHX5"/>
<evidence type="ECO:0000313" key="10">
    <source>
        <dbReference type="Proteomes" id="UP000283530"/>
    </source>
</evidence>
<keyword evidence="2" id="KW-0813">Transport</keyword>
<feature type="transmembrane region" description="Helical" evidence="7">
    <location>
        <begin position="409"/>
        <end position="429"/>
    </location>
</feature>
<dbReference type="GO" id="GO:0006865">
    <property type="term" value="P:amino acid transport"/>
    <property type="evidence" value="ECO:0007669"/>
    <property type="project" value="UniProtKB-KW"/>
</dbReference>
<feature type="transmembrane region" description="Helical" evidence="7">
    <location>
        <begin position="435"/>
        <end position="454"/>
    </location>
</feature>
<evidence type="ECO:0000313" key="9">
    <source>
        <dbReference type="EMBL" id="RWR90351.1"/>
    </source>
</evidence>
<organism evidence="9 10">
    <name type="scientific">Cinnamomum micranthum f. kanehirae</name>
    <dbReference type="NCBI Taxonomy" id="337451"/>
    <lineage>
        <taxon>Eukaryota</taxon>
        <taxon>Viridiplantae</taxon>
        <taxon>Streptophyta</taxon>
        <taxon>Embryophyta</taxon>
        <taxon>Tracheophyta</taxon>
        <taxon>Spermatophyta</taxon>
        <taxon>Magnoliopsida</taxon>
        <taxon>Magnoliidae</taxon>
        <taxon>Laurales</taxon>
        <taxon>Lauraceae</taxon>
        <taxon>Cinnamomum</taxon>
    </lineage>
</organism>
<feature type="transmembrane region" description="Helical" evidence="7">
    <location>
        <begin position="214"/>
        <end position="236"/>
    </location>
</feature>
<protein>
    <submittedName>
        <fullName evidence="9">Amino acid permease 8-like protein</fullName>
    </submittedName>
</protein>
<sequence length="505" mass="56512">MKKKMMMKGSLAPKIAAFTLVVIGGEEDWRRREREWREKKHPNCVFVFRRMEEGGDGRIRTGTLWTATAHAITAIIGSGVLAVPWSVAQMGWLLGPLILVVFAYITYYTATLLSDYYRSPAGRRNYTYIGVVKAYLGARDVLVCGITQYSMLWVTSIGYTITAATSMMAVQRSDCLHEKGHNARCRASGNLYMIIFGAIEIVLSQFPNLEKVTFLSVVASVMAFGYSFIALYLCVVKFASNQVIRGSLVGDMPGTMGLSLSDKIWHFFQAVGNIAFAYTYAMLLVEIQDTVKSPPPEHETMKKASMYGIGLTTMFYISLGCVGYAAFGNGAPGNILTGFHEPFWLVDIANIGVIIHLIGAYQVFLQPVFAFYEKWLASRWPTVGFFIKIYTFRLPFDNSCSFQFTLSRLVLRTVFVVFTTLVSMMLPFFNAVLGLLGAMAFWPLTVYYPVTMYITQSKIKRGTCKWLVLQGLSMFALVVSLVSAVGSVADIIQRLKHARMFHISY</sequence>
<dbReference type="STRING" id="337451.A0A443PHX5"/>
<keyword evidence="4" id="KW-0029">Amino-acid transport</keyword>